<dbReference type="EMBL" id="LUKF01000003">
    <property type="protein sequence ID" value="KYG70126.1"/>
    <property type="molecule type" value="Genomic_DNA"/>
</dbReference>
<dbReference type="Proteomes" id="UP000075391">
    <property type="component" value="Unassembled WGS sequence"/>
</dbReference>
<gene>
    <name evidence="1" type="ORF">AZI85_15695</name>
</gene>
<sequence length="387" mass="42976">MISLVVFLNLAMAHSYCTPDNEATQSLQQIQEGLSGSQKDFCADLQRISKKQKPVHQPLCKALWDDGKSWWKKIAEEKPAELDKSSEKYQNPSRNEMLKNGFSVATVQDLKNTERKFNEVKNRTASQCCGSDKHCLEAFKATTLQFCSDPVAEKDPNVPDPCAGTAEAYFSVNEDNYTKSYYAGVFANTPASEKTEFLKQVRATYSDFNPGKIYSGYISLGKYKRGETQELDYTIRHELGHACNYVRLQIGERSGTSLSTANGAYEGFCGHDPVEHYNYTVIDNLLAGKNASALKQCMRNKVEKETFDTNDYAFIKDSCFGSKTEEALADVFSALTVKESEMPNLTMQLCFNSPSAIHSAGHSTLDCVLNHAPGYAAKLSKGLSCTQ</sequence>
<dbReference type="AlphaFoldDB" id="A0A150WUR4"/>
<evidence type="ECO:0000313" key="2">
    <source>
        <dbReference type="Proteomes" id="UP000075391"/>
    </source>
</evidence>
<proteinExistence type="predicted"/>
<reference evidence="1 2" key="1">
    <citation type="submission" date="2016-03" db="EMBL/GenBank/DDBJ databases">
        <authorList>
            <person name="Ploux O."/>
        </authorList>
    </citation>
    <scope>NUCLEOTIDE SEQUENCE [LARGE SCALE GENOMIC DNA]</scope>
    <source>
        <strain evidence="1 2">BER2</strain>
    </source>
</reference>
<dbReference type="OrthoDB" id="9817087at2"/>
<accession>A0A150WUR4</accession>
<dbReference type="RefSeq" id="WP_063243034.1">
    <property type="nucleotide sequence ID" value="NZ_CP168967.1"/>
</dbReference>
<evidence type="ECO:0000313" key="1">
    <source>
        <dbReference type="EMBL" id="KYG70126.1"/>
    </source>
</evidence>
<organism evidence="1 2">
    <name type="scientific">Bdellovibrio bacteriovorus</name>
    <dbReference type="NCBI Taxonomy" id="959"/>
    <lineage>
        <taxon>Bacteria</taxon>
        <taxon>Pseudomonadati</taxon>
        <taxon>Bdellovibrionota</taxon>
        <taxon>Bdellovibrionia</taxon>
        <taxon>Bdellovibrionales</taxon>
        <taxon>Pseudobdellovibrionaceae</taxon>
        <taxon>Bdellovibrio</taxon>
    </lineage>
</organism>
<comment type="caution">
    <text evidence="1">The sequence shown here is derived from an EMBL/GenBank/DDBJ whole genome shotgun (WGS) entry which is preliminary data.</text>
</comment>
<name>A0A150WUR4_BDEBC</name>
<protein>
    <submittedName>
        <fullName evidence="1">Uncharacterized protein</fullName>
    </submittedName>
</protein>